<evidence type="ECO:0000313" key="5">
    <source>
        <dbReference type="Proteomes" id="UP000176665"/>
    </source>
</evidence>
<dbReference type="Proteomes" id="UP000176665">
    <property type="component" value="Unassembled WGS sequence"/>
</dbReference>
<dbReference type="PANTHER" id="PTHR23416:SF23">
    <property type="entry name" value="ACETYLTRANSFERASE C18B11.09C-RELATED"/>
    <property type="match status" value="1"/>
</dbReference>
<evidence type="ECO:0008006" key="6">
    <source>
        <dbReference type="Google" id="ProtNLM"/>
    </source>
</evidence>
<proteinExistence type="inferred from homology"/>
<dbReference type="InterPro" id="IPR011004">
    <property type="entry name" value="Trimer_LpxA-like_sf"/>
</dbReference>
<dbReference type="GO" id="GO:0008374">
    <property type="term" value="F:O-acyltransferase activity"/>
    <property type="evidence" value="ECO:0007669"/>
    <property type="project" value="TreeGrafter"/>
</dbReference>
<dbReference type="InterPro" id="IPR001451">
    <property type="entry name" value="Hexapep"/>
</dbReference>
<dbReference type="STRING" id="1798371.A2W14_07115"/>
<dbReference type="Gene3D" id="2.160.10.10">
    <property type="entry name" value="Hexapeptide repeat proteins"/>
    <property type="match status" value="1"/>
</dbReference>
<dbReference type="PROSITE" id="PS00101">
    <property type="entry name" value="HEXAPEP_TRANSFERASES"/>
    <property type="match status" value="1"/>
</dbReference>
<dbReference type="InterPro" id="IPR018357">
    <property type="entry name" value="Hexapep_transf_CS"/>
</dbReference>
<keyword evidence="3" id="KW-0677">Repeat</keyword>
<evidence type="ECO:0000256" key="1">
    <source>
        <dbReference type="ARBA" id="ARBA00007274"/>
    </source>
</evidence>
<gene>
    <name evidence="4" type="ORF">A2W14_07115</name>
</gene>
<comment type="similarity">
    <text evidence="1">Belongs to the transferase hexapeptide repeat family.</text>
</comment>
<protein>
    <recommendedName>
        <fullName evidence="6">Acetyltransferase</fullName>
    </recommendedName>
</protein>
<sequence length="166" mass="18157">MLLRLIGSFPSHLVRIFFYKATGIKIGQGSTIHMRCNFFYPRNIAIGSDTIIGDHAFLDGRDKLEIGNHVDIASQVLIYNSQHDVNSADFHAVTAKVKIEDYVFIGPRVIILPGVTIGFGAVVAAGAVVTKNVPALSVVAGVPAEKIGERKNKNPRYRLGRARLFQ</sequence>
<dbReference type="EMBL" id="MFJA01000006">
    <property type="protein sequence ID" value="OGG04354.1"/>
    <property type="molecule type" value="Genomic_DNA"/>
</dbReference>
<keyword evidence="2" id="KW-0808">Transferase</keyword>
<name>A0A1F5YW86_9BACT</name>
<evidence type="ECO:0000256" key="2">
    <source>
        <dbReference type="ARBA" id="ARBA00022679"/>
    </source>
</evidence>
<evidence type="ECO:0000256" key="3">
    <source>
        <dbReference type="ARBA" id="ARBA00022737"/>
    </source>
</evidence>
<dbReference type="SUPFAM" id="SSF51161">
    <property type="entry name" value="Trimeric LpxA-like enzymes"/>
    <property type="match status" value="1"/>
</dbReference>
<organism evidence="4 5">
    <name type="scientific">Candidatus Gottesmanbacteria bacterium RBG_16_37_8</name>
    <dbReference type="NCBI Taxonomy" id="1798371"/>
    <lineage>
        <taxon>Bacteria</taxon>
        <taxon>Candidatus Gottesmaniibacteriota</taxon>
    </lineage>
</organism>
<dbReference type="Pfam" id="PF00132">
    <property type="entry name" value="Hexapep"/>
    <property type="match status" value="1"/>
</dbReference>
<evidence type="ECO:0000313" key="4">
    <source>
        <dbReference type="EMBL" id="OGG04354.1"/>
    </source>
</evidence>
<dbReference type="InterPro" id="IPR051159">
    <property type="entry name" value="Hexapeptide_acetyltransf"/>
</dbReference>
<accession>A0A1F5YW86</accession>
<comment type="caution">
    <text evidence="4">The sequence shown here is derived from an EMBL/GenBank/DDBJ whole genome shotgun (WGS) entry which is preliminary data.</text>
</comment>
<dbReference type="CDD" id="cd04647">
    <property type="entry name" value="LbH_MAT_like"/>
    <property type="match status" value="1"/>
</dbReference>
<reference evidence="4 5" key="1">
    <citation type="journal article" date="2016" name="Nat. Commun.">
        <title>Thousands of microbial genomes shed light on interconnected biogeochemical processes in an aquifer system.</title>
        <authorList>
            <person name="Anantharaman K."/>
            <person name="Brown C.T."/>
            <person name="Hug L.A."/>
            <person name="Sharon I."/>
            <person name="Castelle C.J."/>
            <person name="Probst A.J."/>
            <person name="Thomas B.C."/>
            <person name="Singh A."/>
            <person name="Wilkins M.J."/>
            <person name="Karaoz U."/>
            <person name="Brodie E.L."/>
            <person name="Williams K.H."/>
            <person name="Hubbard S.S."/>
            <person name="Banfield J.F."/>
        </authorList>
    </citation>
    <scope>NUCLEOTIDE SEQUENCE [LARGE SCALE GENOMIC DNA]</scope>
</reference>
<dbReference type="PANTHER" id="PTHR23416">
    <property type="entry name" value="SIALIC ACID SYNTHASE-RELATED"/>
    <property type="match status" value="1"/>
</dbReference>
<dbReference type="AlphaFoldDB" id="A0A1F5YW86"/>
<dbReference type="GO" id="GO:0005829">
    <property type="term" value="C:cytosol"/>
    <property type="evidence" value="ECO:0007669"/>
    <property type="project" value="TreeGrafter"/>
</dbReference>